<dbReference type="InterPro" id="IPR006311">
    <property type="entry name" value="TAT_signal"/>
</dbReference>
<dbReference type="Gene3D" id="3.40.50.10740">
    <property type="entry name" value="Class I glutamine amidotransferase-like"/>
    <property type="match status" value="1"/>
</dbReference>
<dbReference type="InterPro" id="IPR027478">
    <property type="entry name" value="LdcA_N"/>
</dbReference>
<dbReference type="Proteomes" id="UP000248790">
    <property type="component" value="Unassembled WGS sequence"/>
</dbReference>
<evidence type="ECO:0000256" key="4">
    <source>
        <dbReference type="ARBA" id="ARBA00022801"/>
    </source>
</evidence>
<keyword evidence="2 9" id="KW-0121">Carboxypeptidase</keyword>
<accession>A0A327WWV3</accession>
<dbReference type="InterPro" id="IPR040921">
    <property type="entry name" value="Peptidase_S66C"/>
</dbReference>
<dbReference type="RefSeq" id="WP_111628597.1">
    <property type="nucleotide sequence ID" value="NZ_QLMC01000003.1"/>
</dbReference>
<evidence type="ECO:0000313" key="10">
    <source>
        <dbReference type="Proteomes" id="UP000248790"/>
    </source>
</evidence>
<proteinExistence type="inferred from homology"/>
<dbReference type="InterPro" id="IPR027461">
    <property type="entry name" value="Carboxypeptidase_A_C_sf"/>
</dbReference>
<protein>
    <submittedName>
        <fullName evidence="9">Muramoyltetrapeptide carboxypeptidase</fullName>
    </submittedName>
</protein>
<evidence type="ECO:0000256" key="2">
    <source>
        <dbReference type="ARBA" id="ARBA00022645"/>
    </source>
</evidence>
<name>A0A327WWV3_LARAB</name>
<evidence type="ECO:0000256" key="1">
    <source>
        <dbReference type="ARBA" id="ARBA00010233"/>
    </source>
</evidence>
<sequence>MSFSRRHFLQTISAAAATTAFHPPVPAIKPPRLKPGDTVALVGPAAPAFSHETVQITVESLQALGFKTVVAKHVFDRYGYLAGTDADRAADLNAMFADSGVNAIMAMHGGWGCARLLPLLDYNLIRRNPKVLVGYSDITALLLGIYAQTGLITMHGPVGAVTWNPFTVNYLRQTLMDGQAVLMDNPHDKGDLLAQTKDRITTLHPGKARGRLLGGNLTVLSHLMGTKYLPDWKGSILFLEDIGEDVYRMDRMITQLRLAGVLDEISGFVFGKCTDCDPGKGYGSLTMEDVFRDHIVPLRKPAYSGAMIGHITHKFTVPVGIEAEMDADTGTIRLLEPAVR</sequence>
<keyword evidence="5" id="KW-0720">Serine protease</keyword>
<dbReference type="PANTHER" id="PTHR30237">
    <property type="entry name" value="MURAMOYLTETRAPEPTIDE CARBOXYPEPTIDASE"/>
    <property type="match status" value="1"/>
</dbReference>
<dbReference type="Pfam" id="PF17676">
    <property type="entry name" value="Peptidase_S66C"/>
    <property type="match status" value="1"/>
</dbReference>
<dbReference type="Pfam" id="PF02016">
    <property type="entry name" value="Peptidase_S66"/>
    <property type="match status" value="1"/>
</dbReference>
<dbReference type="InterPro" id="IPR029062">
    <property type="entry name" value="Class_I_gatase-like"/>
</dbReference>
<keyword evidence="3" id="KW-0645">Protease</keyword>
<evidence type="ECO:0000256" key="3">
    <source>
        <dbReference type="ARBA" id="ARBA00022670"/>
    </source>
</evidence>
<feature type="domain" description="LD-carboxypeptidase N-terminal" evidence="7">
    <location>
        <begin position="39"/>
        <end position="156"/>
    </location>
</feature>
<comment type="similarity">
    <text evidence="1">Belongs to the peptidase S66 family.</text>
</comment>
<evidence type="ECO:0000259" key="7">
    <source>
        <dbReference type="Pfam" id="PF02016"/>
    </source>
</evidence>
<feature type="active site" description="Nucleophile" evidence="6">
    <location>
        <position position="136"/>
    </location>
</feature>
<dbReference type="EMBL" id="QLMC01000003">
    <property type="protein sequence ID" value="RAJ97623.1"/>
    <property type="molecule type" value="Genomic_DNA"/>
</dbReference>
<gene>
    <name evidence="9" type="ORF">LX87_02526</name>
</gene>
<keyword evidence="10" id="KW-1185">Reference proteome</keyword>
<dbReference type="PROSITE" id="PS51318">
    <property type="entry name" value="TAT"/>
    <property type="match status" value="1"/>
</dbReference>
<keyword evidence="4" id="KW-0378">Hydrolase</keyword>
<feature type="domain" description="LD-carboxypeptidase C-terminal" evidence="8">
    <location>
        <begin position="209"/>
        <end position="325"/>
    </location>
</feature>
<comment type="caution">
    <text evidence="9">The sequence shown here is derived from an EMBL/GenBank/DDBJ whole genome shotgun (WGS) entry which is preliminary data.</text>
</comment>
<dbReference type="InterPro" id="IPR040449">
    <property type="entry name" value="Peptidase_S66_N"/>
</dbReference>
<dbReference type="PANTHER" id="PTHR30237:SF2">
    <property type="entry name" value="MUREIN TETRAPEPTIDE CARBOXYPEPTIDASE"/>
    <property type="match status" value="1"/>
</dbReference>
<reference evidence="9 10" key="1">
    <citation type="submission" date="2018-06" db="EMBL/GenBank/DDBJ databases">
        <title>Genomic Encyclopedia of Archaeal and Bacterial Type Strains, Phase II (KMG-II): from individual species to whole genera.</title>
        <authorList>
            <person name="Goeker M."/>
        </authorList>
    </citation>
    <scope>NUCLEOTIDE SEQUENCE [LARGE SCALE GENOMIC DNA]</scope>
    <source>
        <strain evidence="9 10">DSM 21851</strain>
    </source>
</reference>
<dbReference type="CDD" id="cd07025">
    <property type="entry name" value="Peptidase_S66"/>
    <property type="match status" value="1"/>
</dbReference>
<dbReference type="InterPro" id="IPR003507">
    <property type="entry name" value="S66_fam"/>
</dbReference>
<dbReference type="SUPFAM" id="SSF141986">
    <property type="entry name" value="LD-carboxypeptidase A C-terminal domain-like"/>
    <property type="match status" value="1"/>
</dbReference>
<dbReference type="Gene3D" id="3.50.30.60">
    <property type="entry name" value="LD-carboxypeptidase A C-terminal domain-like"/>
    <property type="match status" value="1"/>
</dbReference>
<organism evidence="9 10">
    <name type="scientific">Larkinella arboricola</name>
    <dbReference type="NCBI Taxonomy" id="643671"/>
    <lineage>
        <taxon>Bacteria</taxon>
        <taxon>Pseudomonadati</taxon>
        <taxon>Bacteroidota</taxon>
        <taxon>Cytophagia</taxon>
        <taxon>Cytophagales</taxon>
        <taxon>Spirosomataceae</taxon>
        <taxon>Larkinella</taxon>
    </lineage>
</organism>
<feature type="active site" description="Charge relay system" evidence="6">
    <location>
        <position position="310"/>
    </location>
</feature>
<dbReference type="PIRSF" id="PIRSF028757">
    <property type="entry name" value="LD-carboxypeptidase"/>
    <property type="match status" value="1"/>
</dbReference>
<feature type="active site" description="Charge relay system" evidence="6">
    <location>
        <position position="240"/>
    </location>
</feature>
<dbReference type="GO" id="GO:0006508">
    <property type="term" value="P:proteolysis"/>
    <property type="evidence" value="ECO:0007669"/>
    <property type="project" value="UniProtKB-KW"/>
</dbReference>
<dbReference type="GO" id="GO:0004180">
    <property type="term" value="F:carboxypeptidase activity"/>
    <property type="evidence" value="ECO:0007669"/>
    <property type="project" value="UniProtKB-KW"/>
</dbReference>
<dbReference type="AlphaFoldDB" id="A0A327WWV3"/>
<evidence type="ECO:0000256" key="5">
    <source>
        <dbReference type="ARBA" id="ARBA00022825"/>
    </source>
</evidence>
<dbReference type="SUPFAM" id="SSF52317">
    <property type="entry name" value="Class I glutamine amidotransferase-like"/>
    <property type="match status" value="1"/>
</dbReference>
<evidence type="ECO:0000256" key="6">
    <source>
        <dbReference type="PIRSR" id="PIRSR028757-1"/>
    </source>
</evidence>
<dbReference type="OrthoDB" id="9807329at2"/>
<evidence type="ECO:0000313" key="9">
    <source>
        <dbReference type="EMBL" id="RAJ97623.1"/>
    </source>
</evidence>
<evidence type="ECO:0000259" key="8">
    <source>
        <dbReference type="Pfam" id="PF17676"/>
    </source>
</evidence>
<dbReference type="GO" id="GO:0008236">
    <property type="term" value="F:serine-type peptidase activity"/>
    <property type="evidence" value="ECO:0007669"/>
    <property type="project" value="UniProtKB-KW"/>
</dbReference>